<evidence type="ECO:0000256" key="9">
    <source>
        <dbReference type="SAM" id="MobiDB-lite"/>
    </source>
</evidence>
<evidence type="ECO:0000256" key="1">
    <source>
        <dbReference type="ARBA" id="ARBA00007465"/>
    </source>
</evidence>
<sequence>MARYIGPKEKIERRLGERLYLKGERSLSPKSAIIKKPYPPGIHGNKKSRRPKKMSEYGQQLNSKQKVRNTYRMLEKQFKNYVKAALTSKKDLSEAIMNKLEHRLDNVVYRLGIAQSRDQARQLVNHGHILVNDKKVSIPSYEVKMGDEIKIKEGSKKSTFFNTLAPQWLTKYEAPAWVEIDKIQMTGKVKGHPTLEESGLNPNDLQAIIEFYSR</sequence>
<dbReference type="InterPro" id="IPR001912">
    <property type="entry name" value="Ribosomal_uS4_N"/>
</dbReference>
<dbReference type="HAMAP" id="MF_01306_B">
    <property type="entry name" value="Ribosomal_uS4_B"/>
    <property type="match status" value="1"/>
</dbReference>
<dbReference type="STRING" id="1802695.A3A13_04405"/>
<evidence type="ECO:0000256" key="2">
    <source>
        <dbReference type="ARBA" id="ARBA00022730"/>
    </source>
</evidence>
<keyword evidence="4 7" id="KW-0689">Ribosomal protein</keyword>
<dbReference type="Pfam" id="PF00163">
    <property type="entry name" value="Ribosomal_S4"/>
    <property type="match status" value="1"/>
</dbReference>
<evidence type="ECO:0000256" key="3">
    <source>
        <dbReference type="ARBA" id="ARBA00022884"/>
    </source>
</evidence>
<keyword evidence="3 7" id="KW-0694">RNA-binding</keyword>
<dbReference type="NCBIfam" id="NF003717">
    <property type="entry name" value="PRK05327.1"/>
    <property type="match status" value="1"/>
</dbReference>
<dbReference type="GO" id="GO:0003735">
    <property type="term" value="F:structural constituent of ribosome"/>
    <property type="evidence" value="ECO:0007669"/>
    <property type="project" value="InterPro"/>
</dbReference>
<dbReference type="PANTHER" id="PTHR11831:SF4">
    <property type="entry name" value="SMALL RIBOSOMAL SUBUNIT PROTEIN US4M"/>
    <property type="match status" value="1"/>
</dbReference>
<organism evidence="12 13">
    <name type="scientific">Candidatus Yanofskybacteria bacterium RIFCSPLOWO2_01_FULL_43_22</name>
    <dbReference type="NCBI Taxonomy" id="1802695"/>
    <lineage>
        <taxon>Bacteria</taxon>
        <taxon>Candidatus Yanofskyibacteriota</taxon>
    </lineage>
</organism>
<dbReference type="SMART" id="SM01390">
    <property type="entry name" value="Ribosomal_S4"/>
    <property type="match status" value="1"/>
</dbReference>
<dbReference type="GO" id="GO:0019843">
    <property type="term" value="F:rRNA binding"/>
    <property type="evidence" value="ECO:0007669"/>
    <property type="project" value="UniProtKB-UniRule"/>
</dbReference>
<name>A0A1F8GDC4_9BACT</name>
<dbReference type="InterPro" id="IPR002942">
    <property type="entry name" value="S4_RNA-bd"/>
</dbReference>
<dbReference type="EMBL" id="MGKJ01000020">
    <property type="protein sequence ID" value="OGN23333.1"/>
    <property type="molecule type" value="Genomic_DNA"/>
</dbReference>
<dbReference type="NCBIfam" id="TIGR01017">
    <property type="entry name" value="rpsD_bact"/>
    <property type="match status" value="1"/>
</dbReference>
<dbReference type="Pfam" id="PF01479">
    <property type="entry name" value="S4"/>
    <property type="match status" value="1"/>
</dbReference>
<comment type="function">
    <text evidence="7">With S5 and S12 plays an important role in translational accuracy.</text>
</comment>
<evidence type="ECO:0000259" key="11">
    <source>
        <dbReference type="SMART" id="SM01390"/>
    </source>
</evidence>
<evidence type="ECO:0000313" key="12">
    <source>
        <dbReference type="EMBL" id="OGN23333.1"/>
    </source>
</evidence>
<dbReference type="CDD" id="cd00165">
    <property type="entry name" value="S4"/>
    <property type="match status" value="1"/>
</dbReference>
<evidence type="ECO:0000256" key="4">
    <source>
        <dbReference type="ARBA" id="ARBA00022980"/>
    </source>
</evidence>
<dbReference type="AlphaFoldDB" id="A0A1F8GDC4"/>
<keyword evidence="5 7" id="KW-0687">Ribonucleoprotein</keyword>
<proteinExistence type="inferred from homology"/>
<accession>A0A1F8GDC4</accession>
<feature type="region of interest" description="Disordered" evidence="9">
    <location>
        <begin position="31"/>
        <end position="65"/>
    </location>
</feature>
<evidence type="ECO:0000256" key="7">
    <source>
        <dbReference type="HAMAP-Rule" id="MF_01306"/>
    </source>
</evidence>
<feature type="domain" description="RNA-binding S4" evidence="10">
    <location>
        <begin position="102"/>
        <end position="165"/>
    </location>
</feature>
<dbReference type="Gene3D" id="1.10.1050.10">
    <property type="entry name" value="Ribosomal Protein S4 Delta 41, Chain A, domain 1"/>
    <property type="match status" value="1"/>
</dbReference>
<dbReference type="GO" id="GO:0042274">
    <property type="term" value="P:ribosomal small subunit biogenesis"/>
    <property type="evidence" value="ECO:0007669"/>
    <property type="project" value="TreeGrafter"/>
</dbReference>
<dbReference type="InterPro" id="IPR022801">
    <property type="entry name" value="Ribosomal_uS4"/>
</dbReference>
<dbReference type="PROSITE" id="PS50889">
    <property type="entry name" value="S4"/>
    <property type="match status" value="1"/>
</dbReference>
<gene>
    <name evidence="7" type="primary">rpsD</name>
    <name evidence="12" type="ORF">A3A13_04405</name>
</gene>
<dbReference type="GO" id="GO:0015935">
    <property type="term" value="C:small ribosomal subunit"/>
    <property type="evidence" value="ECO:0007669"/>
    <property type="project" value="InterPro"/>
</dbReference>
<dbReference type="GO" id="GO:0006412">
    <property type="term" value="P:translation"/>
    <property type="evidence" value="ECO:0007669"/>
    <property type="project" value="UniProtKB-UniRule"/>
</dbReference>
<dbReference type="FunFam" id="3.10.290.10:FF:000001">
    <property type="entry name" value="30S ribosomal protein S4"/>
    <property type="match status" value="1"/>
</dbReference>
<dbReference type="PROSITE" id="PS00632">
    <property type="entry name" value="RIBOSOMAL_S4"/>
    <property type="match status" value="1"/>
</dbReference>
<comment type="caution">
    <text evidence="12">The sequence shown here is derived from an EMBL/GenBank/DDBJ whole genome shotgun (WGS) entry which is preliminary data.</text>
</comment>
<feature type="domain" description="Small ribosomal subunit protein uS4 N-terminal" evidence="11">
    <location>
        <begin position="3"/>
        <end position="101"/>
    </location>
</feature>
<protein>
    <recommendedName>
        <fullName evidence="6 7">Small ribosomal subunit protein uS4</fullName>
    </recommendedName>
</protein>
<dbReference type="InterPro" id="IPR005709">
    <property type="entry name" value="Ribosomal_uS4_bac-type"/>
</dbReference>
<dbReference type="PANTHER" id="PTHR11831">
    <property type="entry name" value="30S 40S RIBOSOMAL PROTEIN"/>
    <property type="match status" value="1"/>
</dbReference>
<evidence type="ECO:0000256" key="8">
    <source>
        <dbReference type="RuleBase" id="RU003699"/>
    </source>
</evidence>
<evidence type="ECO:0000256" key="5">
    <source>
        <dbReference type="ARBA" id="ARBA00023274"/>
    </source>
</evidence>
<evidence type="ECO:0000259" key="10">
    <source>
        <dbReference type="SMART" id="SM00363"/>
    </source>
</evidence>
<dbReference type="SUPFAM" id="SSF55174">
    <property type="entry name" value="Alpha-L RNA-binding motif"/>
    <property type="match status" value="1"/>
</dbReference>
<comment type="subunit">
    <text evidence="7">Part of the 30S ribosomal subunit. Contacts protein S5. The interaction surface between S4 and S5 is involved in control of translational fidelity.</text>
</comment>
<evidence type="ECO:0000313" key="13">
    <source>
        <dbReference type="Proteomes" id="UP000178911"/>
    </source>
</evidence>
<keyword evidence="2 7" id="KW-0699">rRNA-binding</keyword>
<comment type="similarity">
    <text evidence="1 7 8">Belongs to the universal ribosomal protein uS4 family.</text>
</comment>
<dbReference type="InterPro" id="IPR018079">
    <property type="entry name" value="Ribosomal_uS4_CS"/>
</dbReference>
<dbReference type="InterPro" id="IPR036986">
    <property type="entry name" value="S4_RNA-bd_sf"/>
</dbReference>
<dbReference type="Gene3D" id="3.10.290.10">
    <property type="entry name" value="RNA-binding S4 domain"/>
    <property type="match status" value="1"/>
</dbReference>
<dbReference type="SMART" id="SM00363">
    <property type="entry name" value="S4"/>
    <property type="match status" value="1"/>
</dbReference>
<reference evidence="12 13" key="1">
    <citation type="journal article" date="2016" name="Nat. Commun.">
        <title>Thousands of microbial genomes shed light on interconnected biogeochemical processes in an aquifer system.</title>
        <authorList>
            <person name="Anantharaman K."/>
            <person name="Brown C.T."/>
            <person name="Hug L.A."/>
            <person name="Sharon I."/>
            <person name="Castelle C.J."/>
            <person name="Probst A.J."/>
            <person name="Thomas B.C."/>
            <person name="Singh A."/>
            <person name="Wilkins M.J."/>
            <person name="Karaoz U."/>
            <person name="Brodie E.L."/>
            <person name="Williams K.H."/>
            <person name="Hubbard S.S."/>
            <person name="Banfield J.F."/>
        </authorList>
    </citation>
    <scope>NUCLEOTIDE SEQUENCE [LARGE SCALE GENOMIC DNA]</scope>
</reference>
<dbReference type="Proteomes" id="UP000178911">
    <property type="component" value="Unassembled WGS sequence"/>
</dbReference>
<comment type="function">
    <text evidence="7">One of the primary rRNA binding proteins, it binds directly to 16S rRNA where it nucleates assembly of the body of the 30S subunit.</text>
</comment>
<evidence type="ECO:0000256" key="6">
    <source>
        <dbReference type="ARBA" id="ARBA00035254"/>
    </source>
</evidence>